<dbReference type="PANTHER" id="PTHR24421">
    <property type="entry name" value="NITRATE/NITRITE SENSOR PROTEIN NARX-RELATED"/>
    <property type="match status" value="1"/>
</dbReference>
<feature type="domain" description="GAF" evidence="4">
    <location>
        <begin position="53"/>
        <end position="200"/>
    </location>
</feature>
<evidence type="ECO:0000313" key="6">
    <source>
        <dbReference type="EMBL" id="BBX82951.1"/>
    </source>
</evidence>
<accession>A0ABN5YMD1</accession>
<dbReference type="SMART" id="SM00065">
    <property type="entry name" value="GAF"/>
    <property type="match status" value="2"/>
</dbReference>
<evidence type="ECO:0000256" key="2">
    <source>
        <dbReference type="ARBA" id="ARBA00022777"/>
    </source>
</evidence>
<dbReference type="InterPro" id="IPR050482">
    <property type="entry name" value="Sensor_HK_TwoCompSys"/>
</dbReference>
<dbReference type="SMART" id="SM00387">
    <property type="entry name" value="HATPase_c"/>
    <property type="match status" value="1"/>
</dbReference>
<keyword evidence="7" id="KW-1185">Reference proteome</keyword>
<evidence type="ECO:0000256" key="1">
    <source>
        <dbReference type="ARBA" id="ARBA00022679"/>
    </source>
</evidence>
<organism evidence="6 7">
    <name type="scientific">Mycolicibacterium aubagnense</name>
    <dbReference type="NCBI Taxonomy" id="319707"/>
    <lineage>
        <taxon>Bacteria</taxon>
        <taxon>Bacillati</taxon>
        <taxon>Actinomycetota</taxon>
        <taxon>Actinomycetes</taxon>
        <taxon>Mycobacteriales</taxon>
        <taxon>Mycobacteriaceae</taxon>
        <taxon>Mycolicibacterium</taxon>
    </lineage>
</organism>
<dbReference type="InterPro" id="IPR029016">
    <property type="entry name" value="GAF-like_dom_sf"/>
</dbReference>
<dbReference type="CDD" id="cd16917">
    <property type="entry name" value="HATPase_UhpB-NarQ-NarX-like"/>
    <property type="match status" value="1"/>
</dbReference>
<dbReference type="InterPro" id="IPR003594">
    <property type="entry name" value="HATPase_dom"/>
</dbReference>
<keyword evidence="3" id="KW-0902">Two-component regulatory system</keyword>
<proteinExistence type="predicted"/>
<evidence type="ECO:0000256" key="3">
    <source>
        <dbReference type="ARBA" id="ARBA00023012"/>
    </source>
</evidence>
<dbReference type="Gene3D" id="1.20.5.1930">
    <property type="match status" value="1"/>
</dbReference>
<dbReference type="InterPro" id="IPR011712">
    <property type="entry name" value="Sig_transdc_His_kin_sub3_dim/P"/>
</dbReference>
<dbReference type="Proteomes" id="UP000465609">
    <property type="component" value="Chromosome"/>
</dbReference>
<dbReference type="PANTHER" id="PTHR24421:SF56">
    <property type="entry name" value="OXYGEN SENSOR HISTIDINE KINASE RESPONSE REGULATOR DOST"/>
    <property type="match status" value="1"/>
</dbReference>
<dbReference type="Pfam" id="PF07730">
    <property type="entry name" value="HisKA_3"/>
    <property type="match status" value="1"/>
</dbReference>
<evidence type="ECO:0000313" key="7">
    <source>
        <dbReference type="Proteomes" id="UP000465609"/>
    </source>
</evidence>
<dbReference type="Gene3D" id="3.30.565.10">
    <property type="entry name" value="Histidine kinase-like ATPase, C-terminal domain"/>
    <property type="match status" value="1"/>
</dbReference>
<dbReference type="SUPFAM" id="SSF55781">
    <property type="entry name" value="GAF domain-like"/>
    <property type="match status" value="2"/>
</dbReference>
<dbReference type="InterPro" id="IPR036890">
    <property type="entry name" value="HATPase_C_sf"/>
</dbReference>
<sequence>MNTTEDGTGSVFSRLSRRGLFGEMHEQLDELLAGRDQMESLLRVIVGIGGDLDLDTTLHRIIDAAIELTGSRYGALGVRGPDGMLDAFLFKGIGAELQARIGHLPVGKGVLGVLLDRTEPLRVDDLTQHPAAVGFPEHHPPMRAFLGMPIVIRSEVYGSLYVTDDRAGYVFTESDENAIRALGSAAGVAIDNARLFERQRASARWMNAGREITSTLLSATSPEPPLQMIAERVRELADAEQVIVLIPNDIDRPGVSVDALAVVAAAGEHSAELPIGYRVPIDESTSGEVFRSGTAVITETFRHLIPTFSDLGERPTMAVPLRSADRVTGVLALVRSFDRPRFTSDDLSWVVAFANHAVVALTLAEASEQARELTILADRERIARDLHDHVIQRLFAAGMDLQGTVARVHSPEIIARLTRTIDELQSTITEIRTTIFHLQSASGGAIGFRERIQATAVELTEHCDLTTTVRIRGPLTVVSAELSDHAHAVVAEAISNAVRHSGASSLTVEVNVADELVINVLDDGRGIPADNHRRSGLENMSRRAQQLGGTCEFLTPASGGTHVCWTVPLELES</sequence>
<dbReference type="EMBL" id="AP022577">
    <property type="protein sequence ID" value="BBX82951.1"/>
    <property type="molecule type" value="Genomic_DNA"/>
</dbReference>
<reference evidence="6 7" key="1">
    <citation type="journal article" date="2019" name="Emerg. Microbes Infect.">
        <title>Comprehensive subspecies identification of 175 nontuberculous mycobacteria species based on 7547 genomic profiles.</title>
        <authorList>
            <person name="Matsumoto Y."/>
            <person name="Kinjo T."/>
            <person name="Motooka D."/>
            <person name="Nabeya D."/>
            <person name="Jung N."/>
            <person name="Uechi K."/>
            <person name="Horii T."/>
            <person name="Iida T."/>
            <person name="Fujita J."/>
            <person name="Nakamura S."/>
        </authorList>
    </citation>
    <scope>NUCLEOTIDE SEQUENCE [LARGE SCALE GENOMIC DNA]</scope>
    <source>
        <strain evidence="6 7">JCM 15296</strain>
    </source>
</reference>
<protein>
    <submittedName>
        <fullName evidence="6">Diguanylate cyclase</fullName>
    </submittedName>
</protein>
<dbReference type="Pfam" id="PF13185">
    <property type="entry name" value="GAF_2"/>
    <property type="match status" value="2"/>
</dbReference>
<gene>
    <name evidence="6" type="ORF">MAUB_08240</name>
</gene>
<evidence type="ECO:0000259" key="5">
    <source>
        <dbReference type="SMART" id="SM00387"/>
    </source>
</evidence>
<evidence type="ECO:0000259" key="4">
    <source>
        <dbReference type="SMART" id="SM00065"/>
    </source>
</evidence>
<dbReference type="InterPro" id="IPR003018">
    <property type="entry name" value="GAF"/>
</dbReference>
<keyword evidence="1" id="KW-0808">Transferase</keyword>
<feature type="domain" description="Histidine kinase/HSP90-like ATPase" evidence="5">
    <location>
        <begin position="481"/>
        <end position="571"/>
    </location>
</feature>
<dbReference type="Gene3D" id="3.30.450.40">
    <property type="match status" value="2"/>
</dbReference>
<feature type="domain" description="GAF" evidence="4">
    <location>
        <begin position="221"/>
        <end position="371"/>
    </location>
</feature>
<dbReference type="SUPFAM" id="SSF55874">
    <property type="entry name" value="ATPase domain of HSP90 chaperone/DNA topoisomerase II/histidine kinase"/>
    <property type="match status" value="1"/>
</dbReference>
<name>A0ABN5YMD1_9MYCO</name>
<dbReference type="Pfam" id="PF02518">
    <property type="entry name" value="HATPase_c"/>
    <property type="match status" value="1"/>
</dbReference>
<keyword evidence="2" id="KW-0418">Kinase</keyword>